<accession>A0A6F9DVE8</accession>
<comment type="subcellular location">
    <subcellularLocation>
        <location evidence="1">Cytoplasm</location>
    </subcellularLocation>
</comment>
<dbReference type="InterPro" id="IPR022166">
    <property type="entry name" value="UBAP2/Lig"/>
</dbReference>
<keyword evidence="3" id="KW-0597">Phosphoprotein</keyword>
<feature type="region of interest" description="Disordered" evidence="4">
    <location>
        <begin position="992"/>
        <end position="1017"/>
    </location>
</feature>
<feature type="region of interest" description="Disordered" evidence="4">
    <location>
        <begin position="938"/>
        <end position="977"/>
    </location>
</feature>
<dbReference type="InterPro" id="IPR051833">
    <property type="entry name" value="TC-DDR_regulator"/>
</dbReference>
<feature type="region of interest" description="Disordered" evidence="4">
    <location>
        <begin position="414"/>
        <end position="453"/>
    </location>
</feature>
<feature type="compositionally biased region" description="Basic and acidic residues" evidence="4">
    <location>
        <begin position="147"/>
        <end position="170"/>
    </location>
</feature>
<name>A0A6F9DVE8_9ASCI</name>
<feature type="compositionally biased region" description="Basic and acidic residues" evidence="4">
    <location>
        <begin position="258"/>
        <end position="270"/>
    </location>
</feature>
<feature type="compositionally biased region" description="Low complexity" evidence="4">
    <location>
        <begin position="428"/>
        <end position="453"/>
    </location>
</feature>
<dbReference type="CDD" id="cd14277">
    <property type="entry name" value="UBA_UBP2_like"/>
    <property type="match status" value="1"/>
</dbReference>
<feature type="region of interest" description="Disordered" evidence="4">
    <location>
        <begin position="1"/>
        <end position="27"/>
    </location>
</feature>
<feature type="compositionally biased region" description="Polar residues" evidence="4">
    <location>
        <begin position="342"/>
        <end position="393"/>
    </location>
</feature>
<dbReference type="Gene3D" id="1.10.8.10">
    <property type="entry name" value="DNA helicase RuvA subunit, C-terminal domain"/>
    <property type="match status" value="1"/>
</dbReference>
<feature type="compositionally biased region" description="Low complexity" evidence="4">
    <location>
        <begin position="808"/>
        <end position="829"/>
    </location>
</feature>
<feature type="compositionally biased region" description="Polar residues" evidence="4">
    <location>
        <begin position="838"/>
        <end position="849"/>
    </location>
</feature>
<feature type="compositionally biased region" description="Polar residues" evidence="4">
    <location>
        <begin position="1319"/>
        <end position="1329"/>
    </location>
</feature>
<evidence type="ECO:0000313" key="5">
    <source>
        <dbReference type="EMBL" id="CAB3267427.1"/>
    </source>
</evidence>
<feature type="region of interest" description="Disordered" evidence="4">
    <location>
        <begin position="338"/>
        <end position="397"/>
    </location>
</feature>
<feature type="compositionally biased region" description="Low complexity" evidence="4">
    <location>
        <begin position="995"/>
        <end position="1012"/>
    </location>
</feature>
<organism evidence="5">
    <name type="scientific">Phallusia mammillata</name>
    <dbReference type="NCBI Taxonomy" id="59560"/>
    <lineage>
        <taxon>Eukaryota</taxon>
        <taxon>Metazoa</taxon>
        <taxon>Chordata</taxon>
        <taxon>Tunicata</taxon>
        <taxon>Ascidiacea</taxon>
        <taxon>Phlebobranchia</taxon>
        <taxon>Ascidiidae</taxon>
        <taxon>Phallusia</taxon>
    </lineage>
</organism>
<dbReference type="PANTHER" id="PTHR16308:SF13">
    <property type="entry name" value="PROTEIN LINGERER"/>
    <property type="match status" value="1"/>
</dbReference>
<dbReference type="PANTHER" id="PTHR16308">
    <property type="entry name" value="UBIQUITIN ASSOCIATED PROTEIN 2-LIKE/LINGERER"/>
    <property type="match status" value="1"/>
</dbReference>
<feature type="compositionally biased region" description="Low complexity" evidence="4">
    <location>
        <begin position="741"/>
        <end position="767"/>
    </location>
</feature>
<protein>
    <submittedName>
        <fullName evidence="5">Ubiquitin-associated protein 2-like</fullName>
    </submittedName>
</protein>
<sequence>MSMVVAPRTQRRDKSANGQKQPQATAEQMRLAQIIDGNGKEEDRQYQLVEKVMEVTGTTEDNARTALYDANNDTGRAIELILENGSFEQNSEWETAGRKKSKGPQNPPSKAYDTFDEDIKDTAPSSGGRYDRTESRGRGRGRNTNRRRADQDKSTEDDGRGNSENRDKNRGARRGRGRGGSYASRGRQPGRGPRRFVRYNRERSENAESGAGEGALNNFDEEFGTFTNKSAENAAATNEAWGADNEEWDLKVGTWSNDDSKKQTEKKSDSYSEPWGTDSWADDLTETKVFQSQNAQIAPPTSIAGALHSAHIAVQNHNPTQGTAPPQMGERIDIGALFKKNSGPTNDSTPGYGQSLGSNGLPGQSGLNYSSNEANSTPSVIHQLQGQSSSLFSDNKPVNDLEASSRLFTSYENQTQNSSVGAGSIGPYTSTRSSDTSYSQFNGKLGVDSSDRNSSSLLGSFGEQFKSQEKTVQSGMLGQISDLSKSAFTPLKPNPSQGVTSAVVGSEYSSFTQTQQQREATEAVKASLGLSPVNNDQLDTDNMHSGLPGLSHTTSMSQNTLSFGAPLPMRQSKEPRRKQPPVNTKIPAAAVEMPGVGGGGYHDLSTFDLQFGIDDNCVPTATNEFGSVNTVPGKPVTQNSLFSKGAVTSQGSIRNHIPSGSITDNSMFPNQLSSQQTESRPIQRSSYQSLQNDFSQTGKQLGATGDSLSLSSQQATDPTSLHGSQRFSEAGPKQNEPLRGPPGLTHPSSLSSSSNSIGNSHGSITGSNQQGGELSASYGSSRMVPGQLNAMSSESTHDPTGITNSAHSYYTSTSLGQSQQQLGSDHSSSAGRSMRSPVPSTSLQGSLQGSPMPHMSVTPSKDDLPSGVASTAISSLASGLGQTHITSHASGPSETSPTAPLNIPGATTTNAPTLGGTGAYGSMGMHLPYSASPQASQASAIPTVTSPGKHLPTSDLYPSGLPSSLHHNHQQSTSTTVSTMIGSALGNAALSSVAGTPKSSTSLSTPSTKTGPPNLPLGVPPLLPNQYGIPMGAGLMTAYAPEAALYAGYTDPLMAVPSRVVNPMPNYYDVSSFHTSNNQTANPTTVNRETTASNVNQGKFGHREQSSPTSVIGMIGGSVGSGLAQQVAGQHGAQLKASQTGTHQAQPFVNLPTAPAAYPGYANVYYNAFQYPPMFAAAAATAVPQSGKHNVNVTTAFQQHGTGFGNAYSTASINASTASSLHDLQGQGYNKNHVSAYEKQQAAFHHHTNTPPPAFNLQTLTAAMAAANNAGAGGGAAGPGMSPYTQSPFMTMLPTHPNSQIHLHVQQQHGDVGHGVGSQRGQNTNTIGKSTAKPGFGSAPYWGN</sequence>
<evidence type="ECO:0000256" key="1">
    <source>
        <dbReference type="ARBA" id="ARBA00004496"/>
    </source>
</evidence>
<dbReference type="Pfam" id="PF12478">
    <property type="entry name" value="UBAP2-Lig"/>
    <property type="match status" value="1"/>
</dbReference>
<feature type="region of interest" description="Disordered" evidence="4">
    <location>
        <begin position="254"/>
        <end position="277"/>
    </location>
</feature>
<feature type="region of interest" description="Disordered" evidence="4">
    <location>
        <begin position="647"/>
        <end position="917"/>
    </location>
</feature>
<dbReference type="EMBL" id="LR791565">
    <property type="protein sequence ID" value="CAB3267427.1"/>
    <property type="molecule type" value="mRNA"/>
</dbReference>
<dbReference type="GO" id="GO:0005634">
    <property type="term" value="C:nucleus"/>
    <property type="evidence" value="ECO:0007669"/>
    <property type="project" value="TreeGrafter"/>
</dbReference>
<feature type="compositionally biased region" description="Polar residues" evidence="4">
    <location>
        <begin position="706"/>
        <end position="727"/>
    </location>
</feature>
<feature type="compositionally biased region" description="Polar residues" evidence="4">
    <location>
        <begin position="647"/>
        <end position="699"/>
    </location>
</feature>
<feature type="compositionally biased region" description="Low complexity" evidence="4">
    <location>
        <begin position="181"/>
        <end position="191"/>
    </location>
</feature>
<dbReference type="SUPFAM" id="SSF46934">
    <property type="entry name" value="UBA-like"/>
    <property type="match status" value="1"/>
</dbReference>
<feature type="compositionally biased region" description="Polar residues" evidence="4">
    <location>
        <begin position="868"/>
        <end position="912"/>
    </location>
</feature>
<evidence type="ECO:0000256" key="2">
    <source>
        <dbReference type="ARBA" id="ARBA00022490"/>
    </source>
</evidence>
<dbReference type="InterPro" id="IPR009060">
    <property type="entry name" value="UBA-like_sf"/>
</dbReference>
<keyword evidence="2" id="KW-0963">Cytoplasm</keyword>
<feature type="compositionally biased region" description="Polar residues" evidence="4">
    <location>
        <begin position="768"/>
        <end position="780"/>
    </location>
</feature>
<evidence type="ECO:0000256" key="3">
    <source>
        <dbReference type="ARBA" id="ARBA00022553"/>
    </source>
</evidence>
<evidence type="ECO:0000256" key="4">
    <source>
        <dbReference type="SAM" id="MobiDB-lite"/>
    </source>
</evidence>
<proteinExistence type="evidence at transcript level"/>
<feature type="region of interest" description="Disordered" evidence="4">
    <location>
        <begin position="531"/>
        <end position="583"/>
    </location>
</feature>
<feature type="region of interest" description="Disordered" evidence="4">
    <location>
        <begin position="82"/>
        <end position="219"/>
    </location>
</feature>
<reference evidence="5" key="1">
    <citation type="submission" date="2020-04" db="EMBL/GenBank/DDBJ databases">
        <authorList>
            <person name="Neveu A P."/>
        </authorList>
    </citation>
    <scope>NUCLEOTIDE SEQUENCE</scope>
    <source>
        <tissue evidence="5">Whole embryo</tissue>
    </source>
</reference>
<feature type="region of interest" description="Disordered" evidence="4">
    <location>
        <begin position="1311"/>
        <end position="1344"/>
    </location>
</feature>
<feature type="compositionally biased region" description="Polar residues" evidence="4">
    <location>
        <begin position="551"/>
        <end position="562"/>
    </location>
</feature>
<dbReference type="GO" id="GO:0005737">
    <property type="term" value="C:cytoplasm"/>
    <property type="evidence" value="ECO:0007669"/>
    <property type="project" value="UniProtKB-SubCell"/>
</dbReference>
<feature type="compositionally biased region" description="Polar residues" evidence="4">
    <location>
        <begin position="16"/>
        <end position="26"/>
    </location>
</feature>
<gene>
    <name evidence="5" type="primary">Ubap2l</name>
</gene>